<sequence>MQTDPGDVVVAIAEGVLLLDVAGPVQVLPWAGHRIRFASPDGAPVHTDVGAPLGAEGAIDDLAARADTRIAPGYAVGEALSPDPVRFGWRVPNWRNGFRASPHSRMPSMCVTDGSSPRRA</sequence>
<evidence type="ECO:0000256" key="1">
    <source>
        <dbReference type="SAM" id="MobiDB-lite"/>
    </source>
</evidence>
<keyword evidence="3" id="KW-1185">Reference proteome</keyword>
<dbReference type="EMBL" id="JBIRYO010000009">
    <property type="protein sequence ID" value="MFI2474957.1"/>
    <property type="molecule type" value="Genomic_DNA"/>
</dbReference>
<reference evidence="2 3" key="1">
    <citation type="submission" date="2024-10" db="EMBL/GenBank/DDBJ databases">
        <title>The Natural Products Discovery Center: Release of the First 8490 Sequenced Strains for Exploring Actinobacteria Biosynthetic Diversity.</title>
        <authorList>
            <person name="Kalkreuter E."/>
            <person name="Kautsar S.A."/>
            <person name="Yang D."/>
            <person name="Bader C.D."/>
            <person name="Teijaro C.N."/>
            <person name="Fluegel L."/>
            <person name="Davis C.M."/>
            <person name="Simpson J.R."/>
            <person name="Lauterbach L."/>
            <person name="Steele A.D."/>
            <person name="Gui C."/>
            <person name="Meng S."/>
            <person name="Li G."/>
            <person name="Viehrig K."/>
            <person name="Ye F."/>
            <person name="Su P."/>
            <person name="Kiefer A.F."/>
            <person name="Nichols A."/>
            <person name="Cepeda A.J."/>
            <person name="Yan W."/>
            <person name="Fan B."/>
            <person name="Jiang Y."/>
            <person name="Adhikari A."/>
            <person name="Zheng C.-J."/>
            <person name="Schuster L."/>
            <person name="Cowan T.M."/>
            <person name="Smanski M.J."/>
            <person name="Chevrette M.G."/>
            <person name="De Carvalho L.P.S."/>
            <person name="Shen B."/>
        </authorList>
    </citation>
    <scope>NUCLEOTIDE SEQUENCE [LARGE SCALE GENOMIC DNA]</scope>
    <source>
        <strain evidence="2 3">NPDC019275</strain>
    </source>
</reference>
<dbReference type="SUPFAM" id="SSF52317">
    <property type="entry name" value="Class I glutamine amidotransferase-like"/>
    <property type="match status" value="1"/>
</dbReference>
<evidence type="ECO:0000313" key="3">
    <source>
        <dbReference type="Proteomes" id="UP001611415"/>
    </source>
</evidence>
<gene>
    <name evidence="2" type="ORF">ACH49W_16400</name>
</gene>
<proteinExistence type="predicted"/>
<comment type="caution">
    <text evidence="2">The sequence shown here is derived from an EMBL/GenBank/DDBJ whole genome shotgun (WGS) entry which is preliminary data.</text>
</comment>
<feature type="region of interest" description="Disordered" evidence="1">
    <location>
        <begin position="98"/>
        <end position="120"/>
    </location>
</feature>
<name>A0ABW7X1M5_9NOCA</name>
<dbReference type="Proteomes" id="UP001611415">
    <property type="component" value="Unassembled WGS sequence"/>
</dbReference>
<dbReference type="Gene3D" id="3.40.50.880">
    <property type="match status" value="1"/>
</dbReference>
<accession>A0ABW7X1M5</accession>
<organism evidence="2 3">
    <name type="scientific">Nocardia xishanensis</name>
    <dbReference type="NCBI Taxonomy" id="238964"/>
    <lineage>
        <taxon>Bacteria</taxon>
        <taxon>Bacillati</taxon>
        <taxon>Actinomycetota</taxon>
        <taxon>Actinomycetes</taxon>
        <taxon>Mycobacteriales</taxon>
        <taxon>Nocardiaceae</taxon>
        <taxon>Nocardia</taxon>
    </lineage>
</organism>
<dbReference type="RefSeq" id="WP_397092911.1">
    <property type="nucleotide sequence ID" value="NZ_JBIRYO010000009.1"/>
</dbReference>
<evidence type="ECO:0000313" key="2">
    <source>
        <dbReference type="EMBL" id="MFI2474957.1"/>
    </source>
</evidence>
<protein>
    <submittedName>
        <fullName evidence="2">Uncharacterized protein</fullName>
    </submittedName>
</protein>
<dbReference type="InterPro" id="IPR029062">
    <property type="entry name" value="Class_I_gatase-like"/>
</dbReference>